<name>A0A840SJV7_9SPIR</name>
<dbReference type="Pfam" id="PF08239">
    <property type="entry name" value="SH3_3"/>
    <property type="match status" value="1"/>
</dbReference>
<proteinExistence type="predicted"/>
<feature type="domain" description="SH3b" evidence="2">
    <location>
        <begin position="44"/>
        <end position="112"/>
    </location>
</feature>
<reference evidence="3 4" key="1">
    <citation type="submission" date="2020-08" db="EMBL/GenBank/DDBJ databases">
        <title>Genomic Encyclopedia of Type Strains, Phase IV (KMG-IV): sequencing the most valuable type-strain genomes for metagenomic binning, comparative biology and taxonomic classification.</title>
        <authorList>
            <person name="Goeker M."/>
        </authorList>
    </citation>
    <scope>NUCLEOTIDE SEQUENCE [LARGE SCALE GENOMIC DNA]</scope>
    <source>
        <strain evidence="3 4">DSM 103679</strain>
    </source>
</reference>
<gene>
    <name evidence="3" type="ORF">HNP77_002033</name>
</gene>
<organism evidence="3 4">
    <name type="scientific">Treponema rectale</name>
    <dbReference type="NCBI Taxonomy" id="744512"/>
    <lineage>
        <taxon>Bacteria</taxon>
        <taxon>Pseudomonadati</taxon>
        <taxon>Spirochaetota</taxon>
        <taxon>Spirochaetia</taxon>
        <taxon>Spirochaetales</taxon>
        <taxon>Treponemataceae</taxon>
        <taxon>Treponema</taxon>
    </lineage>
</organism>
<protein>
    <recommendedName>
        <fullName evidence="2">SH3b domain-containing protein</fullName>
    </recommendedName>
</protein>
<dbReference type="RefSeq" id="WP_184653069.1">
    <property type="nucleotide sequence ID" value="NZ_JACHFR010000003.1"/>
</dbReference>
<dbReference type="AlphaFoldDB" id="A0A840SJV7"/>
<feature type="chain" id="PRO_5032382282" description="SH3b domain-containing protein" evidence="1">
    <location>
        <begin position="22"/>
        <end position="543"/>
    </location>
</feature>
<sequence length="543" mass="60682">MKKVVFLIAVFLFAGVSLSFAGKADFYTADGSLSEGMFVNSPEGLKIRSAPNLKADRISGLRYGYYVLIRELGEEVVIDGITAPWVKVALPQTEWKDYETEEDGWVFGGYLQKNNPLSYGEIFELSKTEEYIDLPYFPDEEGMNYKDEYSDKWQKTDLFNTRYTACLENFCCYDAPRVSGVVAEDCLGYCPPVAASICGCVFFLKAETPVELEHVVSYGIANEESEFPGLLYPVYEGVYFDDEGSRCLCYIRGIDFVSNDDISTVHDKNGNEIHLYVQKALKDINFDSYGLSMEEVSRDLNSSDTYESANIAQSAAYRITQIRYVDAEGNSKRVGINSSEVNFSLAYPLNFKKPVPFIIESRIRGVYKTRIYSLKVNESDVETIPVCEYECSVRDARTGAGDYHYFTPKGIVVCDVMGEDGEQGYYFYAQKSSASYKFEDGVYNSGTPGGNKKVKKVGQFCNPICLLPMHQSPDSGSLTLCLLNPGTLLKIEEVGEKTVIDGLVSCWVKVSPVNDDYSSEGDLIQNVFPAESTSAWVFGAWLE</sequence>
<keyword evidence="1" id="KW-0732">Signal</keyword>
<dbReference type="Proteomes" id="UP000578697">
    <property type="component" value="Unassembled WGS sequence"/>
</dbReference>
<dbReference type="EMBL" id="JACHFR010000003">
    <property type="protein sequence ID" value="MBB5219651.1"/>
    <property type="molecule type" value="Genomic_DNA"/>
</dbReference>
<evidence type="ECO:0000256" key="1">
    <source>
        <dbReference type="SAM" id="SignalP"/>
    </source>
</evidence>
<accession>A0A840SJV7</accession>
<evidence type="ECO:0000313" key="4">
    <source>
        <dbReference type="Proteomes" id="UP000578697"/>
    </source>
</evidence>
<keyword evidence="4" id="KW-1185">Reference proteome</keyword>
<evidence type="ECO:0000259" key="2">
    <source>
        <dbReference type="Pfam" id="PF08239"/>
    </source>
</evidence>
<feature type="signal peptide" evidence="1">
    <location>
        <begin position="1"/>
        <end position="21"/>
    </location>
</feature>
<evidence type="ECO:0000313" key="3">
    <source>
        <dbReference type="EMBL" id="MBB5219651.1"/>
    </source>
</evidence>
<dbReference type="InterPro" id="IPR003646">
    <property type="entry name" value="SH3-like_bac-type"/>
</dbReference>
<dbReference type="Gene3D" id="2.30.30.40">
    <property type="entry name" value="SH3 Domains"/>
    <property type="match status" value="1"/>
</dbReference>
<comment type="caution">
    <text evidence="3">The sequence shown here is derived from an EMBL/GenBank/DDBJ whole genome shotgun (WGS) entry which is preliminary data.</text>
</comment>